<keyword evidence="4" id="KW-1185">Reference proteome</keyword>
<evidence type="ECO:0000313" key="3">
    <source>
        <dbReference type="EMBL" id="MBB6490914.1"/>
    </source>
</evidence>
<dbReference type="PANTHER" id="PTHR45947:SF3">
    <property type="entry name" value="SULFOQUINOVOSYL TRANSFERASE SQD2"/>
    <property type="match status" value="1"/>
</dbReference>
<comment type="caution">
    <text evidence="3">The sequence shown here is derived from an EMBL/GenBank/DDBJ whole genome shotgun (WGS) entry which is preliminary data.</text>
</comment>
<evidence type="ECO:0000259" key="2">
    <source>
        <dbReference type="Pfam" id="PF13439"/>
    </source>
</evidence>
<dbReference type="Pfam" id="PF13439">
    <property type="entry name" value="Glyco_transf_4"/>
    <property type="match status" value="1"/>
</dbReference>
<dbReference type="PANTHER" id="PTHR45947">
    <property type="entry name" value="SULFOQUINOVOSYL TRANSFERASE SQD2"/>
    <property type="match status" value="1"/>
</dbReference>
<dbReference type="InterPro" id="IPR001296">
    <property type="entry name" value="Glyco_trans_1"/>
</dbReference>
<evidence type="ECO:0000259" key="1">
    <source>
        <dbReference type="Pfam" id="PF00534"/>
    </source>
</evidence>
<dbReference type="InterPro" id="IPR050194">
    <property type="entry name" value="Glycosyltransferase_grp1"/>
</dbReference>
<evidence type="ECO:0000313" key="4">
    <source>
        <dbReference type="Proteomes" id="UP000526625"/>
    </source>
</evidence>
<dbReference type="Pfam" id="PF00534">
    <property type="entry name" value="Glycos_transf_1"/>
    <property type="match status" value="1"/>
</dbReference>
<dbReference type="EMBL" id="JACHBF010000003">
    <property type="protein sequence ID" value="MBB6490914.1"/>
    <property type="molecule type" value="Genomic_DNA"/>
</dbReference>
<dbReference type="SUPFAM" id="SSF53756">
    <property type="entry name" value="UDP-Glycosyltransferase/glycogen phosphorylase"/>
    <property type="match status" value="1"/>
</dbReference>
<sequence>MRVAIIHYWLVGMRGGEKVLEALCRMYPGADIFTHVYDPSVISEIIKKHRVHTTFIDRLPYAKRMYKKYLPLMPMALEQVNLNEYDLVISSESGPAKGIIPNSTALHVCYCHSPMRYIWNMYNSYYDSSGLMTRLMMPPLAHYLRTWDVATANRVDDFAANSLTVARRIKSYYRRDAEIIHPPVDTSAFHPVAQSEVGDHYLMVGELVSYKRPDLAIEAFNQMKMKLVVIGGGEMLERLQKMAGPTVTMMGPQPFRVLQEQYARCKALVFPGEEDFGIVPVEAMASGRPVIAFNRGGATETVVAGKTGIFFESQTVDALIEAVEHLERMDLRPGDAVARAAEFRTEIFMRRFASFVNRSTGEQPKVVHG</sequence>
<feature type="domain" description="Glycosyl transferase family 1" evidence="1">
    <location>
        <begin position="201"/>
        <end position="330"/>
    </location>
</feature>
<accession>A0ABR6QVF5</accession>
<dbReference type="Proteomes" id="UP000526625">
    <property type="component" value="Unassembled WGS sequence"/>
</dbReference>
<organism evidence="3 4">
    <name type="scientific">Rhizobium tropici</name>
    <dbReference type="NCBI Taxonomy" id="398"/>
    <lineage>
        <taxon>Bacteria</taxon>
        <taxon>Pseudomonadati</taxon>
        <taxon>Pseudomonadota</taxon>
        <taxon>Alphaproteobacteria</taxon>
        <taxon>Hyphomicrobiales</taxon>
        <taxon>Rhizobiaceae</taxon>
        <taxon>Rhizobium/Agrobacterium group</taxon>
        <taxon>Rhizobium</taxon>
    </lineage>
</organism>
<dbReference type="RefSeq" id="WP_244441550.1">
    <property type="nucleotide sequence ID" value="NZ_JAADZA010000047.1"/>
</dbReference>
<protein>
    <submittedName>
        <fullName evidence="3">Glycosyltransferase involved in cell wall biosynthesis</fullName>
    </submittedName>
</protein>
<dbReference type="Gene3D" id="3.40.50.2000">
    <property type="entry name" value="Glycogen Phosphorylase B"/>
    <property type="match status" value="2"/>
</dbReference>
<feature type="domain" description="Glycosyltransferase subfamily 4-like N-terminal" evidence="2">
    <location>
        <begin position="14"/>
        <end position="187"/>
    </location>
</feature>
<gene>
    <name evidence="3" type="ORF">GGD45_001311</name>
</gene>
<dbReference type="InterPro" id="IPR028098">
    <property type="entry name" value="Glyco_trans_4-like_N"/>
</dbReference>
<reference evidence="3 4" key="1">
    <citation type="submission" date="2020-08" db="EMBL/GenBank/DDBJ databases">
        <title>Genomic Encyclopedia of Type Strains, Phase IV (KMG-V): Genome sequencing to study the core and pangenomes of soil and plant-associated prokaryotes.</title>
        <authorList>
            <person name="Whitman W."/>
        </authorList>
    </citation>
    <scope>NUCLEOTIDE SEQUENCE [LARGE SCALE GENOMIC DNA]</scope>
    <source>
        <strain evidence="3 4">SEMIA 4059</strain>
    </source>
</reference>
<proteinExistence type="predicted"/>
<name>A0ABR6QVF5_RHITR</name>